<evidence type="ECO:0000256" key="3">
    <source>
        <dbReference type="ARBA" id="ARBA00022692"/>
    </source>
</evidence>
<dbReference type="EMBL" id="SRLO01000107">
    <property type="protein sequence ID" value="TNN75067.1"/>
    <property type="molecule type" value="Genomic_DNA"/>
</dbReference>
<keyword evidence="11" id="KW-1185">Reference proteome</keyword>
<dbReference type="Pfam" id="PF00520">
    <property type="entry name" value="Ion_trans"/>
    <property type="match status" value="1"/>
</dbReference>
<dbReference type="OrthoDB" id="2373987at2759"/>
<evidence type="ECO:0000256" key="5">
    <source>
        <dbReference type="ARBA" id="ARBA00023065"/>
    </source>
</evidence>
<comment type="subcellular location">
    <subcellularLocation>
        <location evidence="1">Membrane</location>
        <topology evidence="1">Multi-pass membrane protein</topology>
    </subcellularLocation>
</comment>
<evidence type="ECO:0000256" key="1">
    <source>
        <dbReference type="ARBA" id="ARBA00004141"/>
    </source>
</evidence>
<evidence type="ECO:0000259" key="9">
    <source>
        <dbReference type="Pfam" id="PF00520"/>
    </source>
</evidence>
<feature type="transmembrane region" description="Helical" evidence="8">
    <location>
        <begin position="46"/>
        <end position="65"/>
    </location>
</feature>
<gene>
    <name evidence="10" type="primary">TRPC4</name>
    <name evidence="10" type="ORF">EYF80_014640</name>
</gene>
<dbReference type="PANTHER" id="PTHR10117:SF25">
    <property type="entry name" value="SHORT TRANSIENT RECEPTOR POTENTIAL CHANNEL 4"/>
    <property type="match status" value="1"/>
</dbReference>
<dbReference type="InterPro" id="IPR005821">
    <property type="entry name" value="Ion_trans_dom"/>
</dbReference>
<dbReference type="GO" id="GO:0034703">
    <property type="term" value="C:cation channel complex"/>
    <property type="evidence" value="ECO:0007669"/>
    <property type="project" value="TreeGrafter"/>
</dbReference>
<sequence>MYGYLLFRLFETMQTLFWSVFGLIPLHVTNVEPHHEFTEFVGSTMFGTYNVISLVVLLNMLIAMMNNSYQHIARRAAENVRLNHEYQEVLKNLMKRYVAAMIRDAKTEEGLTEENFKELKQDISSFRYEVLGMMKGKPQGGVASNAATSNLAYPGNSFKYSPKFPTDELQHNQYVFDMTSPTLQISVSSNMQVHGSVVLSSIGQTQKALSKTVSDAGSLQGQTLHSHTCDAICLEEDKERFGGQNQEDLQNERVIVEVSEKVDRDIQEIEHSCIENTKEVKNEPNTSKK</sequence>
<evidence type="ECO:0000313" key="10">
    <source>
        <dbReference type="EMBL" id="TNN75067.1"/>
    </source>
</evidence>
<feature type="transmembrane region" description="Helical" evidence="8">
    <location>
        <begin position="5"/>
        <end position="26"/>
    </location>
</feature>
<keyword evidence="5" id="KW-0406">Ion transport</keyword>
<evidence type="ECO:0000256" key="7">
    <source>
        <dbReference type="ARBA" id="ARBA00023303"/>
    </source>
</evidence>
<proteinExistence type="predicted"/>
<evidence type="ECO:0000313" key="11">
    <source>
        <dbReference type="Proteomes" id="UP000314294"/>
    </source>
</evidence>
<keyword evidence="3 8" id="KW-0812">Transmembrane</keyword>
<evidence type="ECO:0000256" key="8">
    <source>
        <dbReference type="SAM" id="Phobius"/>
    </source>
</evidence>
<dbReference type="PANTHER" id="PTHR10117">
    <property type="entry name" value="TRANSIENT RECEPTOR POTENTIAL CHANNEL"/>
    <property type="match status" value="1"/>
</dbReference>
<keyword evidence="4 8" id="KW-1133">Transmembrane helix</keyword>
<accession>A0A4Z2IAT0</accession>
<dbReference type="GO" id="GO:0015279">
    <property type="term" value="F:store-operated calcium channel activity"/>
    <property type="evidence" value="ECO:0007669"/>
    <property type="project" value="TreeGrafter"/>
</dbReference>
<keyword evidence="2" id="KW-0813">Transport</keyword>
<dbReference type="Proteomes" id="UP000314294">
    <property type="component" value="Unassembled WGS sequence"/>
</dbReference>
<evidence type="ECO:0000256" key="6">
    <source>
        <dbReference type="ARBA" id="ARBA00023136"/>
    </source>
</evidence>
<feature type="domain" description="Ion transport" evidence="9">
    <location>
        <begin position="10"/>
        <end position="76"/>
    </location>
</feature>
<protein>
    <submittedName>
        <fullName evidence="10">Short transient receptor potential channel 4</fullName>
    </submittedName>
</protein>
<keyword evidence="10" id="KW-0675">Receptor</keyword>
<keyword evidence="7" id="KW-0407">Ion channel</keyword>
<dbReference type="InterPro" id="IPR002153">
    <property type="entry name" value="TRPC_channel"/>
</dbReference>
<dbReference type="GO" id="GO:0070679">
    <property type="term" value="F:inositol 1,4,5 trisphosphate binding"/>
    <property type="evidence" value="ECO:0007669"/>
    <property type="project" value="TreeGrafter"/>
</dbReference>
<reference evidence="10 11" key="1">
    <citation type="submission" date="2019-03" db="EMBL/GenBank/DDBJ databases">
        <title>First draft genome of Liparis tanakae, snailfish: a comprehensive survey of snailfish specific genes.</title>
        <authorList>
            <person name="Kim W."/>
            <person name="Song I."/>
            <person name="Jeong J.-H."/>
            <person name="Kim D."/>
            <person name="Kim S."/>
            <person name="Ryu S."/>
            <person name="Song J.Y."/>
            <person name="Lee S.K."/>
        </authorList>
    </citation>
    <scope>NUCLEOTIDE SEQUENCE [LARGE SCALE GENOMIC DNA]</scope>
    <source>
        <tissue evidence="10">Muscle</tissue>
    </source>
</reference>
<organism evidence="10 11">
    <name type="scientific">Liparis tanakae</name>
    <name type="common">Tanaka's snailfish</name>
    <dbReference type="NCBI Taxonomy" id="230148"/>
    <lineage>
        <taxon>Eukaryota</taxon>
        <taxon>Metazoa</taxon>
        <taxon>Chordata</taxon>
        <taxon>Craniata</taxon>
        <taxon>Vertebrata</taxon>
        <taxon>Euteleostomi</taxon>
        <taxon>Actinopterygii</taxon>
        <taxon>Neopterygii</taxon>
        <taxon>Teleostei</taxon>
        <taxon>Neoteleostei</taxon>
        <taxon>Acanthomorphata</taxon>
        <taxon>Eupercaria</taxon>
        <taxon>Perciformes</taxon>
        <taxon>Cottioidei</taxon>
        <taxon>Cottales</taxon>
        <taxon>Liparidae</taxon>
        <taxon>Liparis</taxon>
    </lineage>
</organism>
<name>A0A4Z2IAT0_9TELE</name>
<dbReference type="GO" id="GO:0005886">
    <property type="term" value="C:plasma membrane"/>
    <property type="evidence" value="ECO:0007669"/>
    <property type="project" value="TreeGrafter"/>
</dbReference>
<evidence type="ECO:0000256" key="2">
    <source>
        <dbReference type="ARBA" id="ARBA00022448"/>
    </source>
</evidence>
<dbReference type="GO" id="GO:0051480">
    <property type="term" value="P:regulation of cytosolic calcium ion concentration"/>
    <property type="evidence" value="ECO:0007669"/>
    <property type="project" value="TreeGrafter"/>
</dbReference>
<comment type="caution">
    <text evidence="10">The sequence shown here is derived from an EMBL/GenBank/DDBJ whole genome shotgun (WGS) entry which is preliminary data.</text>
</comment>
<evidence type="ECO:0000256" key="4">
    <source>
        <dbReference type="ARBA" id="ARBA00022989"/>
    </source>
</evidence>
<dbReference type="AlphaFoldDB" id="A0A4Z2IAT0"/>
<keyword evidence="6 8" id="KW-0472">Membrane</keyword>